<dbReference type="Pfam" id="PF01757">
    <property type="entry name" value="Acyl_transf_3"/>
    <property type="match status" value="1"/>
</dbReference>
<evidence type="ECO:0000256" key="1">
    <source>
        <dbReference type="SAM" id="MobiDB-lite"/>
    </source>
</evidence>
<dbReference type="RefSeq" id="WP_200379296.1">
    <property type="nucleotide sequence ID" value="NZ_NRRU01000066.1"/>
</dbReference>
<protein>
    <recommendedName>
        <fullName evidence="7">Acyltransferase</fullName>
    </recommendedName>
</protein>
<keyword evidence="6" id="KW-1185">Reference proteome</keyword>
<keyword evidence="2" id="KW-0472">Membrane</keyword>
<evidence type="ECO:0000256" key="2">
    <source>
        <dbReference type="SAM" id="Phobius"/>
    </source>
</evidence>
<sequence length="660" mass="71124">MHYRPEVDGLRALAVVPVILFHAGLPGFSGGFVGVDVFFVISGFLITSIIAAELDTGRFRIATFYERRARRILPALFTVMAVCLPLAWAWMLPRDLAAFADSLAATAGFVSNLLFWRTADYFDSAAEFKPLLHTWSLAVEEQYYLLFPPLLMLLWRLPRRWRLTALVLLGASSFVLAQRVSQSAPNAAFYLLPTRGWELLIGSLLALSGPAATDALARSRALREGGGLLGIVLLGYAALCFDHTTPFPGSSALVPTLGAALLIVCATPGTAMGRVLGSRPLVAVGLLSYSAYLWHQPLLALARHRNLLPPGHAVMAGVALLSLLLAYASWRWVETPMRQRGRLQRRQVFVLAAAGSAAFLALGAAGHLARGFPGRLPAAAQVSELDMPRVDNGWCFYSVDSLPQLAVGAAGEGCWRGAAPRTRRALLFGDSFAAQYEPLWHRAGQEGGLAVHMVSTNWCHPAFGEAFTGPRSSPAYAQCLDNRRLLQARAGDYELVILGAAWGNLLRRGQLDGALQALSELAARVPLVVVMPSPRQYDGDVTAAFQRSRMHGEAFDIADFPAAGDALSVAAHARLQAEAARHANVVFVPREDLFGAGARLPDLAADGIPFSLEGWHISIHGARQAAEVFLRSPSWRTLRARLPAATDAPGARPAQRSTAS</sequence>
<proteinExistence type="predicted"/>
<dbReference type="PANTHER" id="PTHR23028:SF53">
    <property type="entry name" value="ACYL_TRANSF_3 DOMAIN-CONTAINING PROTEIN"/>
    <property type="match status" value="1"/>
</dbReference>
<dbReference type="InterPro" id="IPR043968">
    <property type="entry name" value="SGNH"/>
</dbReference>
<evidence type="ECO:0000259" key="3">
    <source>
        <dbReference type="Pfam" id="PF01757"/>
    </source>
</evidence>
<comment type="caution">
    <text evidence="5">The sequence shown here is derived from an EMBL/GenBank/DDBJ whole genome shotgun (WGS) entry which is preliminary data.</text>
</comment>
<keyword evidence="2" id="KW-0812">Transmembrane</keyword>
<dbReference type="Pfam" id="PF19040">
    <property type="entry name" value="SGNH"/>
    <property type="match status" value="1"/>
</dbReference>
<feature type="transmembrane region" description="Helical" evidence="2">
    <location>
        <begin position="348"/>
        <end position="369"/>
    </location>
</feature>
<evidence type="ECO:0000259" key="4">
    <source>
        <dbReference type="Pfam" id="PF19040"/>
    </source>
</evidence>
<reference evidence="5" key="1">
    <citation type="submission" date="2017-08" db="EMBL/GenBank/DDBJ databases">
        <authorList>
            <person name="Imhoff J.F."/>
            <person name="Rahn T."/>
            <person name="Kuenzel S."/>
            <person name="Neulinger S.C."/>
        </authorList>
    </citation>
    <scope>NUCLEOTIDE SEQUENCE</scope>
    <source>
        <strain evidence="5">IM 151</strain>
    </source>
</reference>
<feature type="region of interest" description="Disordered" evidence="1">
    <location>
        <begin position="641"/>
        <end position="660"/>
    </location>
</feature>
<feature type="transmembrane region" description="Helical" evidence="2">
    <location>
        <begin position="276"/>
        <end position="295"/>
    </location>
</feature>
<dbReference type="Proteomes" id="UP001041814">
    <property type="component" value="Unassembled WGS sequence"/>
</dbReference>
<dbReference type="InterPro" id="IPR002656">
    <property type="entry name" value="Acyl_transf_3_dom"/>
</dbReference>
<feature type="transmembrane region" description="Helical" evidence="2">
    <location>
        <begin position="72"/>
        <end position="90"/>
    </location>
</feature>
<dbReference type="PANTHER" id="PTHR23028">
    <property type="entry name" value="ACETYLTRANSFERASE"/>
    <property type="match status" value="1"/>
</dbReference>
<accession>A0ABS1DXZ4</accession>
<feature type="transmembrane region" description="Helical" evidence="2">
    <location>
        <begin position="307"/>
        <end position="327"/>
    </location>
</feature>
<feature type="transmembrane region" description="Helical" evidence="2">
    <location>
        <begin position="31"/>
        <end position="52"/>
    </location>
</feature>
<feature type="domain" description="SGNH" evidence="4">
    <location>
        <begin position="411"/>
        <end position="630"/>
    </location>
</feature>
<evidence type="ECO:0000313" key="5">
    <source>
        <dbReference type="EMBL" id="MBK1714378.1"/>
    </source>
</evidence>
<organism evidence="5 6">
    <name type="scientific">Rubrivivax gelatinosus</name>
    <name type="common">Rhodocyclus gelatinosus</name>
    <name type="synonym">Rhodopseudomonas gelatinosa</name>
    <dbReference type="NCBI Taxonomy" id="28068"/>
    <lineage>
        <taxon>Bacteria</taxon>
        <taxon>Pseudomonadati</taxon>
        <taxon>Pseudomonadota</taxon>
        <taxon>Betaproteobacteria</taxon>
        <taxon>Burkholderiales</taxon>
        <taxon>Sphaerotilaceae</taxon>
        <taxon>Rubrivivax</taxon>
    </lineage>
</organism>
<feature type="domain" description="Acyltransferase 3" evidence="3">
    <location>
        <begin position="6"/>
        <end position="330"/>
    </location>
</feature>
<dbReference type="InterPro" id="IPR050879">
    <property type="entry name" value="Acyltransferase_3"/>
</dbReference>
<keyword evidence="2" id="KW-1133">Transmembrane helix</keyword>
<reference evidence="5" key="2">
    <citation type="journal article" date="2020" name="Microorganisms">
        <title>Osmotic Adaptation and Compatible Solute Biosynthesis of Phototrophic Bacteria as Revealed from Genome Analyses.</title>
        <authorList>
            <person name="Imhoff J.F."/>
            <person name="Rahn T."/>
            <person name="Kunzel S."/>
            <person name="Keller A."/>
            <person name="Neulinger S.C."/>
        </authorList>
    </citation>
    <scope>NUCLEOTIDE SEQUENCE</scope>
    <source>
        <strain evidence="5">IM 151</strain>
    </source>
</reference>
<feature type="transmembrane region" description="Helical" evidence="2">
    <location>
        <begin position="96"/>
        <end position="116"/>
    </location>
</feature>
<name>A0ABS1DXZ4_RUBGE</name>
<evidence type="ECO:0008006" key="7">
    <source>
        <dbReference type="Google" id="ProtNLM"/>
    </source>
</evidence>
<feature type="transmembrane region" description="Helical" evidence="2">
    <location>
        <begin position="221"/>
        <end position="239"/>
    </location>
</feature>
<feature type="transmembrane region" description="Helical" evidence="2">
    <location>
        <begin position="251"/>
        <end position="269"/>
    </location>
</feature>
<dbReference type="EMBL" id="NRRU01000066">
    <property type="protein sequence ID" value="MBK1714378.1"/>
    <property type="molecule type" value="Genomic_DNA"/>
</dbReference>
<gene>
    <name evidence="5" type="ORF">CKO43_16525</name>
</gene>
<evidence type="ECO:0000313" key="6">
    <source>
        <dbReference type="Proteomes" id="UP001041814"/>
    </source>
</evidence>